<accession>F7XH77</accession>
<gene>
    <name evidence="1" type="ordered locus">SM11_pD1071</name>
</gene>
<sequence>MVSRRPSLFFREIDLLAMWQIRPQLGRLLGIEFVRFRDLLIEDVRIAVVSTSAWLMPTDGFQIPGLSQEPRRQTMAEVAESEILDLGLRSDALHRVSREL</sequence>
<geneLocation type="plasmid" evidence="1 2">
    <name>pSmeSM11d</name>
</geneLocation>
<dbReference type="HOGENOM" id="CLU_2540770_0_0_5"/>
<dbReference type="Proteomes" id="UP000009045">
    <property type="component" value="Plasmid pSmeSM11d"/>
</dbReference>
<dbReference type="EMBL" id="CP001832">
    <property type="protein sequence ID" value="AEH83903.1"/>
    <property type="molecule type" value="Genomic_DNA"/>
</dbReference>
<protein>
    <submittedName>
        <fullName evidence="1">Uncharacterized protein</fullName>
    </submittedName>
</protein>
<name>F7XH77_SINMM</name>
<keyword evidence="1" id="KW-0614">Plasmid</keyword>
<dbReference type="AlphaFoldDB" id="F7XH77"/>
<reference evidence="1 2" key="1">
    <citation type="journal article" date="2011" name="J. Biotechnol.">
        <title>The complete genome sequence of the dominant Sinorhizobium meliloti field isolate SM11 extends the S. meliloti pan-genome.</title>
        <authorList>
            <person name="Schneiker-Bekel S."/>
            <person name="Wibberg D."/>
            <person name="Bekel T."/>
            <person name="Blom J."/>
            <person name="Linke B."/>
            <person name="Neuweger H."/>
            <person name="Stiens M."/>
            <person name="Vorholter F.J."/>
            <person name="Weidner S."/>
            <person name="Goesmann A."/>
            <person name="Puhler A."/>
            <person name="Schluter A."/>
        </authorList>
    </citation>
    <scope>NUCLEOTIDE SEQUENCE [LARGE SCALE GENOMIC DNA]</scope>
    <source>
        <strain evidence="1 2">SM11</strain>
        <plasmid evidence="2">pSmeSM11d</plasmid>
    </source>
</reference>
<evidence type="ECO:0000313" key="2">
    <source>
        <dbReference type="Proteomes" id="UP000009045"/>
    </source>
</evidence>
<proteinExistence type="predicted"/>
<dbReference type="PATRIC" id="fig|707241.3.peg.6758"/>
<organism evidence="1 2">
    <name type="scientific">Sinorhizobium meliloti (strain SM11)</name>
    <dbReference type="NCBI Taxonomy" id="707241"/>
    <lineage>
        <taxon>Bacteria</taxon>
        <taxon>Pseudomonadati</taxon>
        <taxon>Pseudomonadota</taxon>
        <taxon>Alphaproteobacteria</taxon>
        <taxon>Hyphomicrobiales</taxon>
        <taxon>Rhizobiaceae</taxon>
        <taxon>Sinorhizobium/Ensifer group</taxon>
        <taxon>Sinorhizobium</taxon>
    </lineage>
</organism>
<dbReference type="KEGG" id="smx:SM11_pD1071"/>
<evidence type="ECO:0000313" key="1">
    <source>
        <dbReference type="EMBL" id="AEH83903.1"/>
    </source>
</evidence>